<keyword evidence="3" id="KW-0804">Transcription</keyword>
<feature type="domain" description="HTH tetR-type" evidence="5">
    <location>
        <begin position="7"/>
        <end position="67"/>
    </location>
</feature>
<feature type="DNA-binding region" description="H-T-H motif" evidence="4">
    <location>
        <begin position="30"/>
        <end position="49"/>
    </location>
</feature>
<evidence type="ECO:0000259" key="5">
    <source>
        <dbReference type="PROSITE" id="PS50977"/>
    </source>
</evidence>
<evidence type="ECO:0000313" key="7">
    <source>
        <dbReference type="Proteomes" id="UP001550628"/>
    </source>
</evidence>
<dbReference type="PANTHER" id="PTHR30055">
    <property type="entry name" value="HTH-TYPE TRANSCRIPTIONAL REGULATOR RUTR"/>
    <property type="match status" value="1"/>
</dbReference>
<dbReference type="Pfam" id="PF00440">
    <property type="entry name" value="TetR_N"/>
    <property type="match status" value="1"/>
</dbReference>
<dbReference type="Proteomes" id="UP001550628">
    <property type="component" value="Unassembled WGS sequence"/>
</dbReference>
<comment type="caution">
    <text evidence="6">The sequence shown here is derived from an EMBL/GenBank/DDBJ whole genome shotgun (WGS) entry which is preliminary data.</text>
</comment>
<keyword evidence="7" id="KW-1185">Reference proteome</keyword>
<dbReference type="SUPFAM" id="SSF48498">
    <property type="entry name" value="Tetracyclin repressor-like, C-terminal domain"/>
    <property type="match status" value="1"/>
</dbReference>
<keyword evidence="2 4" id="KW-0238">DNA-binding</keyword>
<keyword evidence="1" id="KW-0805">Transcription regulation</keyword>
<dbReference type="PROSITE" id="PS50977">
    <property type="entry name" value="HTH_TETR_2"/>
    <property type="match status" value="1"/>
</dbReference>
<dbReference type="InterPro" id="IPR036271">
    <property type="entry name" value="Tet_transcr_reg_TetR-rel_C_sf"/>
</dbReference>
<evidence type="ECO:0000313" key="6">
    <source>
        <dbReference type="EMBL" id="MEU1954142.1"/>
    </source>
</evidence>
<gene>
    <name evidence="6" type="ORF">ABZ510_20040</name>
</gene>
<dbReference type="PANTHER" id="PTHR30055:SF234">
    <property type="entry name" value="HTH-TYPE TRANSCRIPTIONAL REGULATOR BETI"/>
    <property type="match status" value="1"/>
</dbReference>
<dbReference type="RefSeq" id="WP_356954075.1">
    <property type="nucleotide sequence ID" value="NZ_JBEYBD010000001.1"/>
</dbReference>
<reference evidence="6 7" key="1">
    <citation type="submission" date="2024-06" db="EMBL/GenBank/DDBJ databases">
        <title>The Natural Products Discovery Center: Release of the First 8490 Sequenced Strains for Exploring Actinobacteria Biosynthetic Diversity.</title>
        <authorList>
            <person name="Kalkreuter E."/>
            <person name="Kautsar S.A."/>
            <person name="Yang D."/>
            <person name="Bader C.D."/>
            <person name="Teijaro C.N."/>
            <person name="Fluegel L."/>
            <person name="Davis C.M."/>
            <person name="Simpson J.R."/>
            <person name="Lauterbach L."/>
            <person name="Steele A.D."/>
            <person name="Gui C."/>
            <person name="Meng S."/>
            <person name="Li G."/>
            <person name="Viehrig K."/>
            <person name="Ye F."/>
            <person name="Su P."/>
            <person name="Kiefer A.F."/>
            <person name="Nichols A."/>
            <person name="Cepeda A.J."/>
            <person name="Yan W."/>
            <person name="Fan B."/>
            <person name="Jiang Y."/>
            <person name="Adhikari A."/>
            <person name="Zheng C.-J."/>
            <person name="Schuster L."/>
            <person name="Cowan T.M."/>
            <person name="Smanski M.J."/>
            <person name="Chevrette M.G."/>
            <person name="De Carvalho L.P.S."/>
            <person name="Shen B."/>
        </authorList>
    </citation>
    <scope>NUCLEOTIDE SEQUENCE [LARGE SCALE GENOMIC DNA]</scope>
    <source>
        <strain evidence="6 7">NPDC019708</strain>
    </source>
</reference>
<dbReference type="Gene3D" id="1.10.357.10">
    <property type="entry name" value="Tetracycline Repressor, domain 2"/>
    <property type="match status" value="1"/>
</dbReference>
<organism evidence="6 7">
    <name type="scientific">Nocardia rhamnosiphila</name>
    <dbReference type="NCBI Taxonomy" id="426716"/>
    <lineage>
        <taxon>Bacteria</taxon>
        <taxon>Bacillati</taxon>
        <taxon>Actinomycetota</taxon>
        <taxon>Actinomycetes</taxon>
        <taxon>Mycobacteriales</taxon>
        <taxon>Nocardiaceae</taxon>
        <taxon>Nocardia</taxon>
    </lineage>
</organism>
<dbReference type="InterPro" id="IPR001647">
    <property type="entry name" value="HTH_TetR"/>
</dbReference>
<proteinExistence type="predicted"/>
<evidence type="ECO:0000256" key="1">
    <source>
        <dbReference type="ARBA" id="ARBA00023015"/>
    </source>
</evidence>
<name>A0ABV2WTB9_9NOCA</name>
<dbReference type="PRINTS" id="PR00455">
    <property type="entry name" value="HTHTETR"/>
</dbReference>
<protein>
    <submittedName>
        <fullName evidence="6">TetR/AcrR family transcriptional regulator</fullName>
    </submittedName>
</protein>
<dbReference type="EMBL" id="JBEYBF010000013">
    <property type="protein sequence ID" value="MEU1954142.1"/>
    <property type="molecule type" value="Genomic_DNA"/>
</dbReference>
<dbReference type="InterPro" id="IPR009057">
    <property type="entry name" value="Homeodomain-like_sf"/>
</dbReference>
<evidence type="ECO:0000256" key="4">
    <source>
        <dbReference type="PROSITE-ProRule" id="PRU00335"/>
    </source>
</evidence>
<evidence type="ECO:0000256" key="3">
    <source>
        <dbReference type="ARBA" id="ARBA00023163"/>
    </source>
</evidence>
<dbReference type="SUPFAM" id="SSF46689">
    <property type="entry name" value="Homeodomain-like"/>
    <property type="match status" value="1"/>
</dbReference>
<dbReference type="InterPro" id="IPR050109">
    <property type="entry name" value="HTH-type_TetR-like_transc_reg"/>
</dbReference>
<sequence length="227" mass="24439">MPRPLVPDRRGKILTAATDLILETGWPHTTVAEIAERAGIGKGAVYREFADKAAILDAVLGRSMRRMTARVHQQVLDAEGVVDLPAVYRFGVEALLSEPLMRALYLGDDAVLGEHVRGVTDQRYAMRFGWLAEYIERLQRAGVVVDTVPSETITRMLGFFTVGLINAPGVLGVGSPAEFGDVVTLFADLTGRGLAGHGPVDAAAARRAQLTLLDQLSDQLARPGDPL</sequence>
<accession>A0ABV2WTB9</accession>
<evidence type="ECO:0000256" key="2">
    <source>
        <dbReference type="ARBA" id="ARBA00023125"/>
    </source>
</evidence>